<protein>
    <submittedName>
        <fullName evidence="2">Uncharacterized protein</fullName>
    </submittedName>
</protein>
<reference evidence="2" key="1">
    <citation type="submission" date="2021-01" db="EMBL/GenBank/DDBJ databases">
        <authorList>
            <person name="Corre E."/>
            <person name="Pelletier E."/>
            <person name="Niang G."/>
            <person name="Scheremetjew M."/>
            <person name="Finn R."/>
            <person name="Kale V."/>
            <person name="Holt S."/>
            <person name="Cochrane G."/>
            <person name="Meng A."/>
            <person name="Brown T."/>
            <person name="Cohen L."/>
        </authorList>
    </citation>
    <scope>NUCLEOTIDE SEQUENCE</scope>
    <source>
        <strain evidence="2">NIES-381</strain>
    </source>
</reference>
<feature type="region of interest" description="Disordered" evidence="1">
    <location>
        <begin position="64"/>
        <end position="91"/>
    </location>
</feature>
<gene>
    <name evidence="2" type="ORF">EGYM00392_LOCUS39941</name>
</gene>
<proteinExistence type="predicted"/>
<accession>A0A7S1NM74</accession>
<evidence type="ECO:0000256" key="1">
    <source>
        <dbReference type="SAM" id="MobiDB-lite"/>
    </source>
</evidence>
<dbReference type="InterPro" id="IPR039963">
    <property type="entry name" value="Unchar_22kDa"/>
</dbReference>
<dbReference type="PANTHER" id="PTHR38828:SF1">
    <property type="match status" value="1"/>
</dbReference>
<organism evidence="2">
    <name type="scientific">Eutreptiella gymnastica</name>
    <dbReference type="NCBI Taxonomy" id="73025"/>
    <lineage>
        <taxon>Eukaryota</taxon>
        <taxon>Discoba</taxon>
        <taxon>Euglenozoa</taxon>
        <taxon>Euglenida</taxon>
        <taxon>Spirocuta</taxon>
        <taxon>Euglenophyceae</taxon>
        <taxon>Eutreptiales</taxon>
        <taxon>Eutreptiaceae</taxon>
        <taxon>Eutreptiella</taxon>
    </lineage>
</organism>
<dbReference type="PANTHER" id="PTHR38828">
    <property type="match status" value="1"/>
</dbReference>
<feature type="region of interest" description="Disordered" evidence="1">
    <location>
        <begin position="110"/>
        <end position="129"/>
    </location>
</feature>
<sequence length="273" mass="31119">MRSGTLGMRSYANDPVPLCTTWATGGFRHIDIALSTPPPHGNIAGLVRPVQRKQRIDTLKSAARLHAHRPSSRCRACSAPPGHPPADEAGQKRVKKMTAGEQKLVLNRLTAPPKAAEEEEKSDLGEAHRRLHKKFTRGKQTNSLQRMYYEAMDRKAAEHQKLDDKWYPQQSKDEIYYVDFESSIHQLYDKPKETAQAKQNWLEDKYLQPLVPKTVIGPKAIDASVSRLYTEYVEQERLNFKLLFSRHNMSRPRKQLTAAEVAAMMDRMGCNDL</sequence>
<dbReference type="AlphaFoldDB" id="A0A7S1NM74"/>
<evidence type="ECO:0000313" key="2">
    <source>
        <dbReference type="EMBL" id="CAD9028806.1"/>
    </source>
</evidence>
<name>A0A7S1NM74_9EUGL</name>
<dbReference type="EMBL" id="HBGA01107258">
    <property type="protein sequence ID" value="CAD9028806.1"/>
    <property type="molecule type" value="Transcribed_RNA"/>
</dbReference>